<reference evidence="2 4" key="1">
    <citation type="journal article" date="2016" name="Genome Announc.">
        <title>Complete Genome Sequence of the Amino Acid-Fermenting Clostridium propionicum X2 (DSM 1682).</title>
        <authorList>
            <person name="Poehlein A."/>
            <person name="Schlien K."/>
            <person name="Chowdhury N.P."/>
            <person name="Gottschalk G."/>
            <person name="Buckel W."/>
            <person name="Daniel R."/>
        </authorList>
    </citation>
    <scope>NUCLEOTIDE SEQUENCE [LARGE SCALE GENOMIC DNA]</scope>
    <source>
        <strain evidence="2 4">X2</strain>
    </source>
</reference>
<dbReference type="AlphaFoldDB" id="A0A0X8VDM1"/>
<dbReference type="EMBL" id="CP014223">
    <property type="protein sequence ID" value="AMJ41996.1"/>
    <property type="molecule type" value="Genomic_DNA"/>
</dbReference>
<dbReference type="EMBL" id="FQUA01000014">
    <property type="protein sequence ID" value="SHF03296.1"/>
    <property type="molecule type" value="Genomic_DNA"/>
</dbReference>
<organism evidence="3 5">
    <name type="scientific">Anaerotignum propionicum DSM 1682</name>
    <dbReference type="NCBI Taxonomy" id="991789"/>
    <lineage>
        <taxon>Bacteria</taxon>
        <taxon>Bacillati</taxon>
        <taxon>Bacillota</taxon>
        <taxon>Clostridia</taxon>
        <taxon>Lachnospirales</taxon>
        <taxon>Anaerotignaceae</taxon>
        <taxon>Anaerotignum</taxon>
    </lineage>
</organism>
<evidence type="ECO:0000313" key="2">
    <source>
        <dbReference type="EMBL" id="AMJ41996.1"/>
    </source>
</evidence>
<protein>
    <submittedName>
        <fullName evidence="3">Uncharacterized protein</fullName>
    </submittedName>
</protein>
<gene>
    <name evidence="2" type="ORF">CPRO_24300</name>
    <name evidence="3" type="ORF">SAMN02745151_02562</name>
</gene>
<feature type="region of interest" description="Disordered" evidence="1">
    <location>
        <begin position="40"/>
        <end position="60"/>
    </location>
</feature>
<dbReference type="Proteomes" id="UP000184204">
    <property type="component" value="Unassembled WGS sequence"/>
</dbReference>
<dbReference type="RefSeq" id="WP_066052119.1">
    <property type="nucleotide sequence ID" value="NZ_CP014223.1"/>
</dbReference>
<evidence type="ECO:0000313" key="5">
    <source>
        <dbReference type="Proteomes" id="UP000184204"/>
    </source>
</evidence>
<sequence>MKKDRDLKMQNYNISTYRYRELKYFCKQYREKQSQLRSITELSSPGFDSNGGGNKISDRTGNTALRRLQLEKELEIIEQSAMEAGSEFYPYILSNVVDGVRYEHLEVPMSRRAFFRMKLKFFGILSTKK</sequence>
<dbReference type="KEGG" id="cpro:CPRO_24300"/>
<reference evidence="4" key="2">
    <citation type="submission" date="2016-01" db="EMBL/GenBank/DDBJ databases">
        <authorList>
            <person name="Poehlein A."/>
            <person name="Schlien K."/>
            <person name="Gottschalk G."/>
            <person name="Buckel W."/>
            <person name="Daniel R."/>
        </authorList>
    </citation>
    <scope>NUCLEOTIDE SEQUENCE [LARGE SCALE GENOMIC DNA]</scope>
    <source>
        <strain evidence="4">X2</strain>
    </source>
</reference>
<dbReference type="OrthoDB" id="1851964at2"/>
<dbReference type="Proteomes" id="UP000068026">
    <property type="component" value="Chromosome"/>
</dbReference>
<evidence type="ECO:0000313" key="4">
    <source>
        <dbReference type="Proteomes" id="UP000068026"/>
    </source>
</evidence>
<accession>A0A0X8VDM1</accession>
<name>A0A0X8VDM1_ANAPI</name>
<reference evidence="3" key="4">
    <citation type="submission" date="2016-11" db="EMBL/GenBank/DDBJ databases">
        <authorList>
            <person name="Varghese N."/>
            <person name="Submissions S."/>
        </authorList>
    </citation>
    <scope>NUCLEOTIDE SEQUENCE</scope>
    <source>
        <strain evidence="3">DSM 1682</strain>
    </source>
</reference>
<proteinExistence type="predicted"/>
<reference evidence="5" key="3">
    <citation type="submission" date="2016-11" db="EMBL/GenBank/DDBJ databases">
        <authorList>
            <person name="Jaros S."/>
            <person name="Januszkiewicz K."/>
            <person name="Wedrychowicz H."/>
        </authorList>
    </citation>
    <scope>NUCLEOTIDE SEQUENCE [LARGE SCALE GENOMIC DNA]</scope>
    <source>
        <strain evidence="5">DSM 1682</strain>
    </source>
</reference>
<evidence type="ECO:0000313" key="3">
    <source>
        <dbReference type="EMBL" id="SHF03296.1"/>
    </source>
</evidence>
<keyword evidence="4" id="KW-1185">Reference proteome</keyword>
<evidence type="ECO:0000256" key="1">
    <source>
        <dbReference type="SAM" id="MobiDB-lite"/>
    </source>
</evidence>